<evidence type="ECO:0000313" key="17">
    <source>
        <dbReference type="Proteomes" id="UP000789595"/>
    </source>
</evidence>
<comment type="similarity">
    <text evidence="3 12">Belongs to the FBPase class 1 family.</text>
</comment>
<evidence type="ECO:0000256" key="5">
    <source>
        <dbReference type="ARBA" id="ARBA00013093"/>
    </source>
</evidence>
<evidence type="ECO:0000256" key="3">
    <source>
        <dbReference type="ARBA" id="ARBA00010941"/>
    </source>
</evidence>
<comment type="catalytic activity">
    <reaction evidence="1">
        <text>beta-D-fructose 1,6-bisphosphate + H2O = beta-D-fructose 6-phosphate + phosphate</text>
        <dbReference type="Rhea" id="RHEA:11064"/>
        <dbReference type="ChEBI" id="CHEBI:15377"/>
        <dbReference type="ChEBI" id="CHEBI:32966"/>
        <dbReference type="ChEBI" id="CHEBI:43474"/>
        <dbReference type="ChEBI" id="CHEBI:57634"/>
        <dbReference type="EC" id="3.1.3.11"/>
    </reaction>
</comment>
<gene>
    <name evidence="16" type="ORF">PECAL_4P25690</name>
</gene>
<dbReference type="PIRSF" id="PIRSF500210">
    <property type="entry name" value="FBPtase"/>
    <property type="match status" value="1"/>
</dbReference>
<dbReference type="PRINTS" id="PR00115">
    <property type="entry name" value="F16BPHPHTASE"/>
</dbReference>
<dbReference type="Pfam" id="PF00316">
    <property type="entry name" value="FBPase"/>
    <property type="match status" value="1"/>
</dbReference>
<dbReference type="InterPro" id="IPR000146">
    <property type="entry name" value="FBPase_class-1"/>
</dbReference>
<evidence type="ECO:0000256" key="6">
    <source>
        <dbReference type="ARBA" id="ARBA00022723"/>
    </source>
</evidence>
<evidence type="ECO:0000256" key="13">
    <source>
        <dbReference type="SAM" id="SignalP"/>
    </source>
</evidence>
<comment type="pathway">
    <text evidence="10">Carbohydrate biosynthesis.</text>
</comment>
<dbReference type="PIRSF" id="PIRSF000904">
    <property type="entry name" value="FBPtase_SBPase"/>
    <property type="match status" value="1"/>
</dbReference>
<proteinExistence type="inferred from homology"/>
<dbReference type="InterPro" id="IPR020548">
    <property type="entry name" value="Fructose_bisphosphatase_AS"/>
</dbReference>
<keyword evidence="6" id="KW-0479">Metal-binding</keyword>
<evidence type="ECO:0000256" key="9">
    <source>
        <dbReference type="ARBA" id="ARBA00023277"/>
    </source>
</evidence>
<evidence type="ECO:0000256" key="2">
    <source>
        <dbReference type="ARBA" id="ARBA00001946"/>
    </source>
</evidence>
<reference evidence="16" key="1">
    <citation type="submission" date="2021-11" db="EMBL/GenBank/DDBJ databases">
        <authorList>
            <consortium name="Genoscope - CEA"/>
            <person name="William W."/>
        </authorList>
    </citation>
    <scope>NUCLEOTIDE SEQUENCE</scope>
</reference>
<dbReference type="SUPFAM" id="SSF56655">
    <property type="entry name" value="Carbohydrate phosphatase"/>
    <property type="match status" value="1"/>
</dbReference>
<evidence type="ECO:0000256" key="1">
    <source>
        <dbReference type="ARBA" id="ARBA00001273"/>
    </source>
</evidence>
<dbReference type="GO" id="GO:0006094">
    <property type="term" value="P:gluconeogenesis"/>
    <property type="evidence" value="ECO:0007669"/>
    <property type="project" value="TreeGrafter"/>
</dbReference>
<evidence type="ECO:0000259" key="15">
    <source>
        <dbReference type="Pfam" id="PF18913"/>
    </source>
</evidence>
<comment type="cofactor">
    <cofactor evidence="2">
        <name>Mg(2+)</name>
        <dbReference type="ChEBI" id="CHEBI:18420"/>
    </cofactor>
</comment>
<keyword evidence="13" id="KW-0732">Signal</keyword>
<dbReference type="InterPro" id="IPR028343">
    <property type="entry name" value="FBPtase"/>
</dbReference>
<dbReference type="GO" id="GO:0030388">
    <property type="term" value="P:fructose 1,6-bisphosphate metabolic process"/>
    <property type="evidence" value="ECO:0007669"/>
    <property type="project" value="TreeGrafter"/>
</dbReference>
<comment type="caution">
    <text evidence="16">The sequence shown here is derived from an EMBL/GenBank/DDBJ whole genome shotgun (WGS) entry which is preliminary data.</text>
</comment>
<dbReference type="PANTHER" id="PTHR11556">
    <property type="entry name" value="FRUCTOSE-1,6-BISPHOSPHATASE-RELATED"/>
    <property type="match status" value="1"/>
</dbReference>
<keyword evidence="7 12" id="KW-0378">Hydrolase</keyword>
<dbReference type="AlphaFoldDB" id="A0A8J2SR33"/>
<dbReference type="PROSITE" id="PS00124">
    <property type="entry name" value="FBPASE"/>
    <property type="match status" value="1"/>
</dbReference>
<feature type="chain" id="PRO_5035323253" description="fructose-bisphosphatase" evidence="13">
    <location>
        <begin position="23"/>
        <end position="447"/>
    </location>
</feature>
<evidence type="ECO:0000256" key="10">
    <source>
        <dbReference type="ARBA" id="ARBA00024331"/>
    </source>
</evidence>
<dbReference type="EC" id="3.1.3.11" evidence="5"/>
<dbReference type="InterPro" id="IPR044015">
    <property type="entry name" value="FBPase_C_dom"/>
</dbReference>
<dbReference type="InterPro" id="IPR033391">
    <property type="entry name" value="FBPase_N"/>
</dbReference>
<dbReference type="GO" id="GO:0005829">
    <property type="term" value="C:cytosol"/>
    <property type="evidence" value="ECO:0007669"/>
    <property type="project" value="TreeGrafter"/>
</dbReference>
<evidence type="ECO:0000313" key="16">
    <source>
        <dbReference type="EMBL" id="CAH0375243.1"/>
    </source>
</evidence>
<organism evidence="16 17">
    <name type="scientific">Pelagomonas calceolata</name>
    <dbReference type="NCBI Taxonomy" id="35677"/>
    <lineage>
        <taxon>Eukaryota</taxon>
        <taxon>Sar</taxon>
        <taxon>Stramenopiles</taxon>
        <taxon>Ochrophyta</taxon>
        <taxon>Pelagophyceae</taxon>
        <taxon>Pelagomonadales</taxon>
        <taxon>Pelagomonadaceae</taxon>
        <taxon>Pelagomonas</taxon>
    </lineage>
</organism>
<feature type="domain" description="Fructose-1-6-bisphosphatase class 1 C-terminal" evidence="15">
    <location>
        <begin position="305"/>
        <end position="431"/>
    </location>
</feature>
<evidence type="ECO:0000256" key="12">
    <source>
        <dbReference type="RuleBase" id="RU000508"/>
    </source>
</evidence>
<dbReference type="Pfam" id="PF18913">
    <property type="entry name" value="FBPase_C"/>
    <property type="match status" value="1"/>
</dbReference>
<sequence length="447" mass="48622">MQRIVVALCLSAAAALVPNSAAARSAASNAKAPLKVGLRRPKREYGSMAGKEELCTTLSQHWLHASRFAATLERVAPTAPIFSDVCSETGVTLSRFMIETALANPELSELESIFSSIETASKTISNLVRRSSLTGLTGYLDSGNINIQGEEQKKLDVITNDVLKNALRYTGRMGVLASEEEDAPVEVDDDIEEKYQKEVLVEKTRGKYVAVFDPLDGSSNVDAGIPTGTIFGIFEDKQDECDLTADDLDTCLETTLQPGNSLVASGYVLYSSATHLFMTLGAGTYGFTYDEHIGEFVLTHPCVEIPKRGKIYSCNEANRPYWDKPLQDYFEGLSTGTGESKTQYTSRYIGSMVGDVHRTLLYGGVFGYPADAKNKNGKLRLLYEAAPMAFLVEQAGGAATTGRGRIMDIEPTNVHQRVPCMLGSVDDVNELLGHYSKTSPAEDIYQP</sequence>
<comment type="subunit">
    <text evidence="4">Homotetramer.</text>
</comment>
<feature type="signal peptide" evidence="13">
    <location>
        <begin position="1"/>
        <end position="22"/>
    </location>
</feature>
<evidence type="ECO:0000259" key="14">
    <source>
        <dbReference type="Pfam" id="PF00316"/>
    </source>
</evidence>
<evidence type="ECO:0000256" key="7">
    <source>
        <dbReference type="ARBA" id="ARBA00022801"/>
    </source>
</evidence>
<dbReference type="Gene3D" id="3.30.540.10">
    <property type="entry name" value="Fructose-1,6-Bisphosphatase, subunit A, domain 1"/>
    <property type="match status" value="1"/>
</dbReference>
<keyword evidence="17" id="KW-1185">Reference proteome</keyword>
<protein>
    <recommendedName>
        <fullName evidence="5">fructose-bisphosphatase</fullName>
        <ecNumber evidence="5">3.1.3.11</ecNumber>
    </recommendedName>
    <alternativeName>
        <fullName evidence="11">D-fructose-1,6-bisphosphate 1-phosphohydrolase</fullName>
    </alternativeName>
</protein>
<feature type="domain" description="Fructose-1-6-bisphosphatase class I N-terminal" evidence="14">
    <location>
        <begin position="92"/>
        <end position="301"/>
    </location>
</feature>
<dbReference type="GO" id="GO:0005986">
    <property type="term" value="P:sucrose biosynthetic process"/>
    <property type="evidence" value="ECO:0007669"/>
    <property type="project" value="TreeGrafter"/>
</dbReference>
<dbReference type="CDD" id="cd00354">
    <property type="entry name" value="FBPase"/>
    <property type="match status" value="1"/>
</dbReference>
<dbReference type="GO" id="GO:0046872">
    <property type="term" value="F:metal ion binding"/>
    <property type="evidence" value="ECO:0007669"/>
    <property type="project" value="UniProtKB-KW"/>
</dbReference>
<dbReference type="Gene3D" id="3.40.190.80">
    <property type="match status" value="1"/>
</dbReference>
<evidence type="ECO:0000256" key="8">
    <source>
        <dbReference type="ARBA" id="ARBA00022842"/>
    </source>
</evidence>
<dbReference type="HAMAP" id="MF_01855">
    <property type="entry name" value="FBPase_class1"/>
    <property type="match status" value="1"/>
</dbReference>
<dbReference type="Proteomes" id="UP000789595">
    <property type="component" value="Unassembled WGS sequence"/>
</dbReference>
<dbReference type="FunFam" id="3.40.190.80:FF:000001">
    <property type="entry name" value="Fructose-1,6-bisphosphatase class 1"/>
    <property type="match status" value="1"/>
</dbReference>
<dbReference type="OrthoDB" id="10256725at2759"/>
<accession>A0A8J2SR33</accession>
<evidence type="ECO:0000256" key="11">
    <source>
        <dbReference type="ARBA" id="ARBA00032973"/>
    </source>
</evidence>
<keyword evidence="8" id="KW-0460">Magnesium</keyword>
<keyword evidence="9 12" id="KW-0119">Carbohydrate metabolism</keyword>
<dbReference type="PANTHER" id="PTHR11556:SF1">
    <property type="entry name" value="FRUCTOSE-BISPHOSPHATASE"/>
    <property type="match status" value="1"/>
</dbReference>
<evidence type="ECO:0000256" key="4">
    <source>
        <dbReference type="ARBA" id="ARBA00011881"/>
    </source>
</evidence>
<name>A0A8J2SR33_9STRA</name>
<dbReference type="GO" id="GO:0006002">
    <property type="term" value="P:fructose 6-phosphate metabolic process"/>
    <property type="evidence" value="ECO:0007669"/>
    <property type="project" value="TreeGrafter"/>
</dbReference>
<dbReference type="GO" id="GO:0042132">
    <property type="term" value="F:fructose 1,6-bisphosphate 1-phosphatase activity"/>
    <property type="evidence" value="ECO:0007669"/>
    <property type="project" value="UniProtKB-EC"/>
</dbReference>
<dbReference type="EMBL" id="CAKKNE010000004">
    <property type="protein sequence ID" value="CAH0375243.1"/>
    <property type="molecule type" value="Genomic_DNA"/>
</dbReference>
<dbReference type="GO" id="GO:0006000">
    <property type="term" value="P:fructose metabolic process"/>
    <property type="evidence" value="ECO:0007669"/>
    <property type="project" value="TreeGrafter"/>
</dbReference>